<dbReference type="FunFam" id="1.10.8.60:FF:000001">
    <property type="entry name" value="ATP-dependent zinc metalloprotease FtsH"/>
    <property type="match status" value="2"/>
</dbReference>
<dbReference type="Pfam" id="PF06480">
    <property type="entry name" value="FtsH_ext"/>
    <property type="match status" value="1"/>
</dbReference>
<comment type="similarity">
    <text evidence="17">Belongs to the AAA ATPase family.</text>
</comment>
<feature type="domain" description="AAA+ ATPase" evidence="19">
    <location>
        <begin position="209"/>
        <end position="350"/>
    </location>
</feature>
<dbReference type="Gene3D" id="1.20.58.760">
    <property type="entry name" value="Peptidase M41"/>
    <property type="match status" value="1"/>
</dbReference>
<evidence type="ECO:0000256" key="1">
    <source>
        <dbReference type="ARBA" id="ARBA00001947"/>
    </source>
</evidence>
<keyword evidence="20" id="KW-0131">Cell cycle</keyword>
<dbReference type="GO" id="GO:0051301">
    <property type="term" value="P:cell division"/>
    <property type="evidence" value="ECO:0007669"/>
    <property type="project" value="UniProtKB-KW"/>
</dbReference>
<dbReference type="InterPro" id="IPR011546">
    <property type="entry name" value="Pept_M41_FtsH_extracell"/>
</dbReference>
<dbReference type="EMBL" id="CADCVR010000064">
    <property type="protein sequence ID" value="CAA9501143.1"/>
    <property type="molecule type" value="Genomic_DNA"/>
</dbReference>
<dbReference type="SMART" id="SM00382">
    <property type="entry name" value="AAA"/>
    <property type="match status" value="2"/>
</dbReference>
<evidence type="ECO:0000259" key="19">
    <source>
        <dbReference type="SMART" id="SM00382"/>
    </source>
</evidence>
<evidence type="ECO:0000256" key="16">
    <source>
        <dbReference type="ARBA" id="ARBA00061570"/>
    </source>
</evidence>
<dbReference type="AlphaFoldDB" id="A0A6J4SQB7"/>
<dbReference type="Gene3D" id="3.40.50.300">
    <property type="entry name" value="P-loop containing nucleotide triphosphate hydrolases"/>
    <property type="match status" value="2"/>
</dbReference>
<reference evidence="20" key="1">
    <citation type="submission" date="2020-02" db="EMBL/GenBank/DDBJ databases">
        <authorList>
            <person name="Meier V. D."/>
        </authorList>
    </citation>
    <scope>NUCLEOTIDE SEQUENCE</scope>
    <source>
        <strain evidence="20">AVDCRST_MAG53</strain>
    </source>
</reference>
<comment type="similarity">
    <text evidence="3">In the C-terminal section; belongs to the peptidase M41 family.</text>
</comment>
<dbReference type="GO" id="GO:0004222">
    <property type="term" value="F:metalloendopeptidase activity"/>
    <property type="evidence" value="ECO:0007669"/>
    <property type="project" value="InterPro"/>
</dbReference>
<keyword evidence="13 18" id="KW-1133">Transmembrane helix</keyword>
<dbReference type="InterPro" id="IPR003959">
    <property type="entry name" value="ATPase_AAA_core"/>
</dbReference>
<dbReference type="InterPro" id="IPR041569">
    <property type="entry name" value="AAA_lid_3"/>
</dbReference>
<evidence type="ECO:0000256" key="17">
    <source>
        <dbReference type="RuleBase" id="RU003651"/>
    </source>
</evidence>
<keyword evidence="8 17" id="KW-0547">Nucleotide-binding</keyword>
<dbReference type="PANTHER" id="PTHR23076:SF97">
    <property type="entry name" value="ATP-DEPENDENT ZINC METALLOPROTEASE YME1L1"/>
    <property type="match status" value="1"/>
</dbReference>
<organism evidence="20">
    <name type="scientific">uncultured Solirubrobacteraceae bacterium</name>
    <dbReference type="NCBI Taxonomy" id="1162706"/>
    <lineage>
        <taxon>Bacteria</taxon>
        <taxon>Bacillati</taxon>
        <taxon>Actinomycetota</taxon>
        <taxon>Thermoleophilia</taxon>
        <taxon>Solirubrobacterales</taxon>
        <taxon>Solirubrobacteraceae</taxon>
        <taxon>environmental samples</taxon>
    </lineage>
</organism>
<dbReference type="InterPro" id="IPR000642">
    <property type="entry name" value="Peptidase_M41"/>
</dbReference>
<evidence type="ECO:0000256" key="10">
    <source>
        <dbReference type="ARBA" id="ARBA00022833"/>
    </source>
</evidence>
<dbReference type="SUPFAM" id="SSF140990">
    <property type="entry name" value="FtsH protease domain-like"/>
    <property type="match status" value="1"/>
</dbReference>
<name>A0A6J4SQB7_9ACTN</name>
<evidence type="ECO:0000256" key="8">
    <source>
        <dbReference type="ARBA" id="ARBA00022741"/>
    </source>
</evidence>
<feature type="transmembrane region" description="Helical" evidence="18">
    <location>
        <begin position="21"/>
        <end position="44"/>
    </location>
</feature>
<dbReference type="FunFam" id="3.40.50.300:FF:000277">
    <property type="entry name" value="ATP-dependent zinc metalloprotease FtsH"/>
    <property type="match status" value="1"/>
</dbReference>
<comment type="subcellular location">
    <subcellularLocation>
        <location evidence="2">Membrane</location>
        <topology evidence="2">Multi-pass membrane protein</topology>
    </subcellularLocation>
</comment>
<evidence type="ECO:0000256" key="15">
    <source>
        <dbReference type="ARBA" id="ARBA00023136"/>
    </source>
</evidence>
<keyword evidence="4" id="KW-1003">Cell membrane</keyword>
<keyword evidence="9" id="KW-0378">Hydrolase</keyword>
<evidence type="ECO:0000256" key="13">
    <source>
        <dbReference type="ARBA" id="ARBA00022989"/>
    </source>
</evidence>
<gene>
    <name evidence="20" type="ORF">AVDCRST_MAG53-1978</name>
</gene>
<dbReference type="InterPro" id="IPR037219">
    <property type="entry name" value="Peptidase_M41-like"/>
</dbReference>
<feature type="domain" description="AAA+ ATPase" evidence="19">
    <location>
        <begin position="481"/>
        <end position="617"/>
    </location>
</feature>
<dbReference type="Pfam" id="PF01434">
    <property type="entry name" value="Peptidase_M41"/>
    <property type="match status" value="1"/>
</dbReference>
<dbReference type="Gene3D" id="1.10.8.60">
    <property type="match status" value="2"/>
</dbReference>
<evidence type="ECO:0000256" key="4">
    <source>
        <dbReference type="ARBA" id="ARBA00022475"/>
    </source>
</evidence>
<keyword evidence="5" id="KW-0645">Protease</keyword>
<evidence type="ECO:0000256" key="11">
    <source>
        <dbReference type="ARBA" id="ARBA00022840"/>
    </source>
</evidence>
<evidence type="ECO:0000256" key="9">
    <source>
        <dbReference type="ARBA" id="ARBA00022801"/>
    </source>
</evidence>
<sequence>MKLRPNRTKKRGSAEEPKRRLNTPGFWVSLIAVVLLIAYVQVLVASRPHPTGERIDFSTFVDLAEGGDIRRATVLGADNYVEGVYRRRGDAVAFNTPFLDDAGADVVEILSSNQIPLRIEQQYIKSVLPELSVLLPGLLTVLIFGYVIIGWRTGTGLFNQRSGSRRATAEDTTLRYDDIAAQDTAVAELREISQFLRDPERYARLGARIPKGVLLYGPPGCGKTLLARAVAGESGATFFSISGSDFVEMFVGVGAARVRELFREARESAPAIVFIDEIDAVARKRQTGVAGKAGSDEQNQALNQLLTEMDGFARETGTIVIGATNRPDDLDAALLRPGRFDRTVSVDRPDEAGRRAILSLHARGKPLAADVDLAAIASRAIGFTGADLESVTNEAALLAARSGDTEIRQVMLSEALTRILEAPERQRRLTMRDRTMGQQSLGSERVTFANVAGIGETLTELTEIRDFLRDPSRFTRMGARFPQGFLLVGPPGCGKTLLARAVAGESNAAFLAVAATEFVEGIVGEGSGRVRDLFGQARAMAPSIVFIDEIDAIGARRDSEGHGEREQTLNQILIELDGFRPRDGVIIMAATNRPEILDPALVRSGRFDRAITVDLPDRNGRAAILEVHIGNKRLASDVDLGAIAGITRGLSGADLANVMNEAALLSARRNGSEITMAAMEEAVERATMGIARAHVLTDAERRVVAVHEAGHVVVARTVPEGRLPHMVSMNSSGGTLARAWLTDTHDRVVHSKSALLDEMAILLGGRSAEELVFGEAGSSASGDLAQVGRIAHHMVRDLGMSDALGPIGYAGETDDDGRFVAYSEETAGTIDAEARKLVLQAQSRADRILTASRDTLDRTAAALLDAETLTAQQLEQLAGGPARTPA</sequence>
<keyword evidence="14" id="KW-0482">Metalloprotease</keyword>
<dbReference type="GO" id="GO:0016887">
    <property type="term" value="F:ATP hydrolysis activity"/>
    <property type="evidence" value="ECO:0007669"/>
    <property type="project" value="InterPro"/>
</dbReference>
<protein>
    <submittedName>
        <fullName evidence="20">Cell division protein FtsH</fullName>
    </submittedName>
</protein>
<dbReference type="InterPro" id="IPR003960">
    <property type="entry name" value="ATPase_AAA_CS"/>
</dbReference>
<evidence type="ECO:0000256" key="14">
    <source>
        <dbReference type="ARBA" id="ARBA00023049"/>
    </source>
</evidence>
<keyword evidence="10" id="KW-0862">Zinc</keyword>
<evidence type="ECO:0000256" key="18">
    <source>
        <dbReference type="SAM" id="Phobius"/>
    </source>
</evidence>
<evidence type="ECO:0000256" key="6">
    <source>
        <dbReference type="ARBA" id="ARBA00022692"/>
    </source>
</evidence>
<dbReference type="SUPFAM" id="SSF52540">
    <property type="entry name" value="P-loop containing nucleoside triphosphate hydrolases"/>
    <property type="match status" value="2"/>
</dbReference>
<dbReference type="Pfam" id="PF17862">
    <property type="entry name" value="AAA_lid_3"/>
    <property type="match status" value="2"/>
</dbReference>
<dbReference type="GO" id="GO:0030163">
    <property type="term" value="P:protein catabolic process"/>
    <property type="evidence" value="ECO:0007669"/>
    <property type="project" value="TreeGrafter"/>
</dbReference>
<evidence type="ECO:0000256" key="3">
    <source>
        <dbReference type="ARBA" id="ARBA00010044"/>
    </source>
</evidence>
<dbReference type="GO" id="GO:0008270">
    <property type="term" value="F:zinc ion binding"/>
    <property type="evidence" value="ECO:0007669"/>
    <property type="project" value="InterPro"/>
</dbReference>
<keyword evidence="6 18" id="KW-0812">Transmembrane</keyword>
<proteinExistence type="inferred from homology"/>
<dbReference type="InterPro" id="IPR003593">
    <property type="entry name" value="AAA+_ATPase"/>
</dbReference>
<evidence type="ECO:0000256" key="2">
    <source>
        <dbReference type="ARBA" id="ARBA00004141"/>
    </source>
</evidence>
<keyword evidence="15 18" id="KW-0472">Membrane</keyword>
<keyword evidence="20" id="KW-0132">Cell division</keyword>
<dbReference type="GO" id="GO:0004176">
    <property type="term" value="F:ATP-dependent peptidase activity"/>
    <property type="evidence" value="ECO:0007669"/>
    <property type="project" value="InterPro"/>
</dbReference>
<dbReference type="GO" id="GO:0005524">
    <property type="term" value="F:ATP binding"/>
    <property type="evidence" value="ECO:0007669"/>
    <property type="project" value="UniProtKB-KW"/>
</dbReference>
<comment type="similarity">
    <text evidence="16">In the central section; belongs to the AAA ATPase family.</text>
</comment>
<comment type="cofactor">
    <cofactor evidence="1">
        <name>Zn(2+)</name>
        <dbReference type="ChEBI" id="CHEBI:29105"/>
    </cofactor>
</comment>
<dbReference type="GO" id="GO:0006508">
    <property type="term" value="P:proteolysis"/>
    <property type="evidence" value="ECO:0007669"/>
    <property type="project" value="UniProtKB-KW"/>
</dbReference>
<keyword evidence="7" id="KW-0479">Metal-binding</keyword>
<dbReference type="PANTHER" id="PTHR23076">
    <property type="entry name" value="METALLOPROTEASE M41 FTSH"/>
    <property type="match status" value="1"/>
</dbReference>
<keyword evidence="11 17" id="KW-0067">ATP-binding</keyword>
<dbReference type="GO" id="GO:0005886">
    <property type="term" value="C:plasma membrane"/>
    <property type="evidence" value="ECO:0007669"/>
    <property type="project" value="TreeGrafter"/>
</dbReference>
<dbReference type="FunFam" id="3.40.50.300:FF:000001">
    <property type="entry name" value="ATP-dependent zinc metalloprotease FtsH"/>
    <property type="match status" value="1"/>
</dbReference>
<dbReference type="CDD" id="cd19501">
    <property type="entry name" value="RecA-like_FtsH"/>
    <property type="match status" value="1"/>
</dbReference>
<evidence type="ECO:0000256" key="12">
    <source>
        <dbReference type="ARBA" id="ARBA00022946"/>
    </source>
</evidence>
<keyword evidence="12" id="KW-0809">Transit peptide</keyword>
<evidence type="ECO:0000313" key="20">
    <source>
        <dbReference type="EMBL" id="CAA9501143.1"/>
    </source>
</evidence>
<dbReference type="InterPro" id="IPR027417">
    <property type="entry name" value="P-loop_NTPase"/>
</dbReference>
<dbReference type="Pfam" id="PF00004">
    <property type="entry name" value="AAA"/>
    <property type="match status" value="2"/>
</dbReference>
<dbReference type="PROSITE" id="PS00674">
    <property type="entry name" value="AAA"/>
    <property type="match status" value="2"/>
</dbReference>
<evidence type="ECO:0000256" key="5">
    <source>
        <dbReference type="ARBA" id="ARBA00022670"/>
    </source>
</evidence>
<accession>A0A6J4SQB7</accession>
<evidence type="ECO:0000256" key="7">
    <source>
        <dbReference type="ARBA" id="ARBA00022723"/>
    </source>
</evidence>